<proteinExistence type="predicted"/>
<sequence>MKNANMNMNWHGQNHMNMNWHGQNHMNMNWHGQNQMNQMQQYNWHGQNQQYQQYQQYQMEQHKIQEQIRLHNQKVFEYQMKEDLKKKEFEKIELERKEIYKKMEDKKYRDSLNVMTELCETYIKGKRCYKKYCAFAHSKAELKIKKCGYEKFCNCIEYKNNTCENKSDIICLKLHETIESEDDYYKRCNLINPNNDKIIIILEDDDTDIEDDSEVSDNDTEYELWKNDRLIEYENDYKKIKSNILRSDMIHEMINEMIYEMLSEAELLMISEPELLLHL</sequence>
<accession>A0A1V0SE96</accession>
<evidence type="ECO:0000313" key="1">
    <source>
        <dbReference type="EMBL" id="ARF10050.1"/>
    </source>
</evidence>
<protein>
    <recommendedName>
        <fullName evidence="2">C3H1-type domain-containing protein</fullName>
    </recommendedName>
</protein>
<name>A0A1V0SE96_9VIRU</name>
<reference evidence="1" key="1">
    <citation type="journal article" date="2017" name="Science">
        <title>Giant viruses with an expanded complement of translation system components.</title>
        <authorList>
            <person name="Schulz F."/>
            <person name="Yutin N."/>
            <person name="Ivanova N.N."/>
            <person name="Ortega D.R."/>
            <person name="Lee T.K."/>
            <person name="Vierheilig J."/>
            <person name="Daims H."/>
            <person name="Horn M."/>
            <person name="Wagner M."/>
            <person name="Jensen G.J."/>
            <person name="Kyrpides N.C."/>
            <person name="Koonin E.V."/>
            <person name="Woyke T."/>
        </authorList>
    </citation>
    <scope>NUCLEOTIDE SEQUENCE</scope>
    <source>
        <strain evidence="1">ILV1</strain>
    </source>
</reference>
<gene>
    <name evidence="1" type="ORF">Indivirus_10_10</name>
</gene>
<organism evidence="1">
    <name type="scientific">Indivirus ILV1</name>
    <dbReference type="NCBI Taxonomy" id="1977633"/>
    <lineage>
        <taxon>Viruses</taxon>
        <taxon>Varidnaviria</taxon>
        <taxon>Bamfordvirae</taxon>
        <taxon>Nucleocytoviricota</taxon>
        <taxon>Megaviricetes</taxon>
        <taxon>Imitervirales</taxon>
        <taxon>Mimiviridae</taxon>
        <taxon>Klosneuvirinae</taxon>
        <taxon>Indivirus</taxon>
    </lineage>
</organism>
<dbReference type="EMBL" id="KY684094">
    <property type="protein sequence ID" value="ARF10050.1"/>
    <property type="molecule type" value="Genomic_DNA"/>
</dbReference>
<evidence type="ECO:0008006" key="2">
    <source>
        <dbReference type="Google" id="ProtNLM"/>
    </source>
</evidence>